<name>A0AB39CDL8_9VIRU</name>
<evidence type="ECO:0000313" key="1">
    <source>
        <dbReference type="EMBL" id="XDJ15008.1"/>
    </source>
</evidence>
<proteinExistence type="predicted"/>
<protein>
    <submittedName>
        <fullName evidence="1">Uncharacterized protein</fullName>
    </submittedName>
</protein>
<reference evidence="1" key="1">
    <citation type="submission" date="2024-07" db="EMBL/GenBank/DDBJ databases">
        <authorList>
            <person name="Bringhurst R.M."/>
            <person name="Homer T.E."/>
        </authorList>
    </citation>
    <scope>NUCLEOTIDE SEQUENCE</scope>
</reference>
<dbReference type="EMBL" id="PQ015379">
    <property type="protein sequence ID" value="XDJ15008.1"/>
    <property type="molecule type" value="Genomic_DNA"/>
</dbReference>
<accession>A0AB39CDL8</accession>
<organism evidence="1">
    <name type="scientific">Pseudomonas phage HRDY3</name>
    <dbReference type="NCBI Taxonomy" id="3236930"/>
    <lineage>
        <taxon>Viruses</taxon>
    </lineage>
</organism>
<sequence length="120" mass="13448">MQNHTPIDICKAVMRGLSKEFPAVMFSPRTSCVHSKNGTGWESADLVLYAHNDTELELRLSAKVTGDYTLSVHDGQQMVVIEASELPSNKYAYVITDFYRQYREVPAADRAAFVATYAKL</sequence>